<name>A0ABV6NWT3_9ACTN</name>
<dbReference type="Gene3D" id="3.40.630.30">
    <property type="match status" value="1"/>
</dbReference>
<evidence type="ECO:0000259" key="3">
    <source>
        <dbReference type="PROSITE" id="PS51186"/>
    </source>
</evidence>
<dbReference type="PROSITE" id="PS51186">
    <property type="entry name" value="GNAT"/>
    <property type="match status" value="1"/>
</dbReference>
<dbReference type="GO" id="GO:0016746">
    <property type="term" value="F:acyltransferase activity"/>
    <property type="evidence" value="ECO:0007669"/>
    <property type="project" value="UniProtKB-KW"/>
</dbReference>
<dbReference type="CDD" id="cd04301">
    <property type="entry name" value="NAT_SF"/>
    <property type="match status" value="1"/>
</dbReference>
<proteinExistence type="predicted"/>
<dbReference type="InterPro" id="IPR016181">
    <property type="entry name" value="Acyl_CoA_acyltransferase"/>
</dbReference>
<dbReference type="RefSeq" id="WP_377338287.1">
    <property type="nucleotide sequence ID" value="NZ_JBHLUE010000009.1"/>
</dbReference>
<dbReference type="InterPro" id="IPR000182">
    <property type="entry name" value="GNAT_dom"/>
</dbReference>
<dbReference type="PANTHER" id="PTHR43877">
    <property type="entry name" value="AMINOALKYLPHOSPHONATE N-ACETYLTRANSFERASE-RELATED-RELATED"/>
    <property type="match status" value="1"/>
</dbReference>
<dbReference type="InterPro" id="IPR050832">
    <property type="entry name" value="Bact_Acetyltransf"/>
</dbReference>
<reference evidence="4 5" key="1">
    <citation type="submission" date="2024-09" db="EMBL/GenBank/DDBJ databases">
        <authorList>
            <person name="Sun Q."/>
            <person name="Mori K."/>
        </authorList>
    </citation>
    <scope>NUCLEOTIDE SEQUENCE [LARGE SCALE GENOMIC DNA]</scope>
    <source>
        <strain evidence="4 5">TBRC 2205</strain>
    </source>
</reference>
<dbReference type="SUPFAM" id="SSF55729">
    <property type="entry name" value="Acyl-CoA N-acyltransferases (Nat)"/>
    <property type="match status" value="1"/>
</dbReference>
<gene>
    <name evidence="4" type="ORF">ACFFHU_12260</name>
</gene>
<dbReference type="Pfam" id="PF00583">
    <property type="entry name" value="Acetyltransf_1"/>
    <property type="match status" value="1"/>
</dbReference>
<feature type="domain" description="N-acetyltransferase" evidence="3">
    <location>
        <begin position="169"/>
        <end position="321"/>
    </location>
</feature>
<comment type="caution">
    <text evidence="4">The sequence shown here is derived from an EMBL/GenBank/DDBJ whole genome shotgun (WGS) entry which is preliminary data.</text>
</comment>
<sequence length="321" mass="34700">MDDLTWRPARPSDAANLLELFQAINRTTPIGLETDLAEVESRLSRPGLDLERDTFVGVAATGAALGYAETADMGVGQGQLRIRLTHAPHPELADAAARQMQEWQLERARSLRRERRPDLPAVLGTRCAALDASRLTLLTEAGFQVVGGHQDLIRTVDEPTPTPATPPGVTITHYEDHQSDAALVAHNDAYADSPNALLPDPQGWPQHAVGLPSFRPEASFLALADTADGPSIAAFVFSLEHRDPDGTREGVLECLGTRPQWRRLGLASALIGQALAAYRLAGFARARLQVNTTNTDAVNLYRKLGFIPSGRGYSILQAPLD</sequence>
<keyword evidence="2 4" id="KW-0012">Acyltransferase</keyword>
<accession>A0ABV6NWT3</accession>
<dbReference type="PANTHER" id="PTHR43877:SF2">
    <property type="entry name" value="AMINOALKYLPHOSPHONATE N-ACETYLTRANSFERASE-RELATED"/>
    <property type="match status" value="1"/>
</dbReference>
<evidence type="ECO:0000313" key="5">
    <source>
        <dbReference type="Proteomes" id="UP001589894"/>
    </source>
</evidence>
<evidence type="ECO:0000256" key="2">
    <source>
        <dbReference type="ARBA" id="ARBA00023315"/>
    </source>
</evidence>
<keyword evidence="1 4" id="KW-0808">Transferase</keyword>
<dbReference type="EC" id="2.3.1.-" evidence="4"/>
<dbReference type="Proteomes" id="UP001589894">
    <property type="component" value="Unassembled WGS sequence"/>
</dbReference>
<organism evidence="4 5">
    <name type="scientific">Plantactinospora siamensis</name>
    <dbReference type="NCBI Taxonomy" id="555372"/>
    <lineage>
        <taxon>Bacteria</taxon>
        <taxon>Bacillati</taxon>
        <taxon>Actinomycetota</taxon>
        <taxon>Actinomycetes</taxon>
        <taxon>Micromonosporales</taxon>
        <taxon>Micromonosporaceae</taxon>
        <taxon>Plantactinospora</taxon>
    </lineage>
</organism>
<dbReference type="EMBL" id="JBHLUE010000009">
    <property type="protein sequence ID" value="MFC0564904.1"/>
    <property type="molecule type" value="Genomic_DNA"/>
</dbReference>
<evidence type="ECO:0000256" key="1">
    <source>
        <dbReference type="ARBA" id="ARBA00022679"/>
    </source>
</evidence>
<evidence type="ECO:0000313" key="4">
    <source>
        <dbReference type="EMBL" id="MFC0564904.1"/>
    </source>
</evidence>
<keyword evidence="5" id="KW-1185">Reference proteome</keyword>
<protein>
    <submittedName>
        <fullName evidence="4">GNAT family N-acetyltransferase</fullName>
        <ecNumber evidence="4">2.3.1.-</ecNumber>
    </submittedName>
</protein>